<organism evidence="1 2">
    <name type="scientific">Eumeta variegata</name>
    <name type="common">Bagworm moth</name>
    <name type="synonym">Eumeta japonica</name>
    <dbReference type="NCBI Taxonomy" id="151549"/>
    <lineage>
        <taxon>Eukaryota</taxon>
        <taxon>Metazoa</taxon>
        <taxon>Ecdysozoa</taxon>
        <taxon>Arthropoda</taxon>
        <taxon>Hexapoda</taxon>
        <taxon>Insecta</taxon>
        <taxon>Pterygota</taxon>
        <taxon>Neoptera</taxon>
        <taxon>Endopterygota</taxon>
        <taxon>Lepidoptera</taxon>
        <taxon>Glossata</taxon>
        <taxon>Ditrysia</taxon>
        <taxon>Tineoidea</taxon>
        <taxon>Psychidae</taxon>
        <taxon>Oiketicinae</taxon>
        <taxon>Eumeta</taxon>
    </lineage>
</organism>
<evidence type="ECO:0000313" key="2">
    <source>
        <dbReference type="Proteomes" id="UP000299102"/>
    </source>
</evidence>
<protein>
    <submittedName>
        <fullName evidence="1">Uncharacterized protein</fullName>
    </submittedName>
</protein>
<dbReference type="Proteomes" id="UP000299102">
    <property type="component" value="Unassembled WGS sequence"/>
</dbReference>
<reference evidence="1 2" key="1">
    <citation type="journal article" date="2019" name="Commun. Biol.">
        <title>The bagworm genome reveals a unique fibroin gene that provides high tensile strength.</title>
        <authorList>
            <person name="Kono N."/>
            <person name="Nakamura H."/>
            <person name="Ohtoshi R."/>
            <person name="Tomita M."/>
            <person name="Numata K."/>
            <person name="Arakawa K."/>
        </authorList>
    </citation>
    <scope>NUCLEOTIDE SEQUENCE [LARGE SCALE GENOMIC DNA]</scope>
</reference>
<name>A0A4C1TV99_EUMVA</name>
<comment type="caution">
    <text evidence="1">The sequence shown here is derived from an EMBL/GenBank/DDBJ whole genome shotgun (WGS) entry which is preliminary data.</text>
</comment>
<dbReference type="AlphaFoldDB" id="A0A4C1TV99"/>
<gene>
    <name evidence="1" type="ORF">EVAR_8652_1</name>
</gene>
<keyword evidence="2" id="KW-1185">Reference proteome</keyword>
<accession>A0A4C1TV99</accession>
<sequence>MTHHRILADLSRIARTATSTVLHDSLAIAGDHKAHFDITVNGDFDQFDRKPIEIISPSVLCALHFFASGSYQRALATGHCVSQQALSDSGYALKPWLLLTPITGAPPGSREYRYTKVHAKTRNRIERCCFIKFIFYKGLCKVDEGMVRDMNAQNRQLQEIILQVLSRGIDLLEGFVQNR</sequence>
<dbReference type="OrthoDB" id="7434799at2759"/>
<proteinExistence type="predicted"/>
<dbReference type="EMBL" id="BGZK01000089">
    <property type="protein sequence ID" value="GBP17656.1"/>
    <property type="molecule type" value="Genomic_DNA"/>
</dbReference>
<evidence type="ECO:0000313" key="1">
    <source>
        <dbReference type="EMBL" id="GBP17656.1"/>
    </source>
</evidence>